<organism evidence="2 3">
    <name type="scientific">Colletotrichum zoysiae</name>
    <dbReference type="NCBI Taxonomy" id="1216348"/>
    <lineage>
        <taxon>Eukaryota</taxon>
        <taxon>Fungi</taxon>
        <taxon>Dikarya</taxon>
        <taxon>Ascomycota</taxon>
        <taxon>Pezizomycotina</taxon>
        <taxon>Sordariomycetes</taxon>
        <taxon>Hypocreomycetidae</taxon>
        <taxon>Glomerellales</taxon>
        <taxon>Glomerellaceae</taxon>
        <taxon>Colletotrichum</taxon>
        <taxon>Colletotrichum graminicola species complex</taxon>
    </lineage>
</organism>
<keyword evidence="3" id="KW-1185">Reference proteome</keyword>
<feature type="transmembrane region" description="Helical" evidence="1">
    <location>
        <begin position="28"/>
        <end position="52"/>
    </location>
</feature>
<dbReference type="Proteomes" id="UP001232148">
    <property type="component" value="Unassembled WGS sequence"/>
</dbReference>
<gene>
    <name evidence="2" type="ORF">LX32DRAFT_163450</name>
</gene>
<evidence type="ECO:0000256" key="1">
    <source>
        <dbReference type="SAM" id="Phobius"/>
    </source>
</evidence>
<reference evidence="2" key="1">
    <citation type="submission" date="2021-06" db="EMBL/GenBank/DDBJ databases">
        <title>Comparative genomics, transcriptomics and evolutionary studies reveal genomic signatures of adaptation to plant cell wall in hemibiotrophic fungi.</title>
        <authorList>
            <consortium name="DOE Joint Genome Institute"/>
            <person name="Baroncelli R."/>
            <person name="Diaz J.F."/>
            <person name="Benocci T."/>
            <person name="Peng M."/>
            <person name="Battaglia E."/>
            <person name="Haridas S."/>
            <person name="Andreopoulos W."/>
            <person name="Labutti K."/>
            <person name="Pangilinan J."/>
            <person name="Floch G.L."/>
            <person name="Makela M.R."/>
            <person name="Henrissat B."/>
            <person name="Grigoriev I.V."/>
            <person name="Crouch J.A."/>
            <person name="De Vries R.P."/>
            <person name="Sukno S.A."/>
            <person name="Thon M.R."/>
        </authorList>
    </citation>
    <scope>NUCLEOTIDE SEQUENCE</scope>
    <source>
        <strain evidence="2">MAFF235873</strain>
    </source>
</reference>
<evidence type="ECO:0000313" key="2">
    <source>
        <dbReference type="EMBL" id="KAK2023117.1"/>
    </source>
</evidence>
<keyword evidence="1" id="KW-1133">Transmembrane helix</keyword>
<comment type="caution">
    <text evidence="2">The sequence shown here is derived from an EMBL/GenBank/DDBJ whole genome shotgun (WGS) entry which is preliminary data.</text>
</comment>
<evidence type="ECO:0000313" key="3">
    <source>
        <dbReference type="Proteomes" id="UP001232148"/>
    </source>
</evidence>
<dbReference type="EMBL" id="MU843012">
    <property type="protein sequence ID" value="KAK2023117.1"/>
    <property type="molecule type" value="Genomic_DNA"/>
</dbReference>
<protein>
    <submittedName>
        <fullName evidence="2">Uncharacterized protein</fullName>
    </submittedName>
</protein>
<keyword evidence="1" id="KW-0812">Transmembrane</keyword>
<name>A0AAD9H7D5_9PEZI</name>
<sequence length="94" mass="11138">MCARRAQRNGQRHSLFSGVDRCLLHTPFIISSSFLVFYSFLFLIFFSFVSFTRRPRLGRLGRSWDNRWAATRKMIIGTHEPGPLWEFIPRETIE</sequence>
<accession>A0AAD9H7D5</accession>
<dbReference type="AlphaFoldDB" id="A0AAD9H7D5"/>
<keyword evidence="1" id="KW-0472">Membrane</keyword>
<proteinExistence type="predicted"/>